<sequence>MNKPNIDMNILSNSQLNAKSFNENLENVIRKSLTGNSIKSQSTVSSLPEESLNQYVNSRLLPLNEQQVNNALLYSSPTEGVNRNVLSSTLDEKHADMNQKNIENPNSLTHSSSKNNPESLTASLSDQTKQITLVIQENQITGFSELDVQKHSMPKTASKLSNTLFQPVPEMHPKSTKDLTPDMRNQTNVVNSSVIEEKKNSCSFQLQNSHLAFSQPLSESFLKDQPVSLPSTNVKAQGVITITPSEARKIIHDKNSVIQHTKHTSQIKERPQIRSHSPNQPLYHCKLSKHNGNSNLIIPEKPNYSDTVMTFQSNNNCKEGTLTIPNINISSSVIISNQSNRTLPSNTETSFHAQSTNSIASSAMKNIYHRPALQSTLKTKSHEDLSRQRKIDSEKEINSPVMKSQLSFHGFPENKCQGTVTGSGLNYSNNQQLENHLLDSTKYQWLPTTQPCSPINNQSSQFHPSHDARVSESWCANPYSKTIDMPSDKISTYSHSRSYDSISNDTNSTSSQSILKTKLTSSYNSQRNYSHSNASVSLQMKNTNVVKSSYQQFINVSSPSSIVSVNSTVNPPRTEYNSSLPHGSIFQMKEKLLIQWQMYDHIMIKFLRTAIHHKCATQHLKLTHMKTTQAQLKLSN</sequence>
<dbReference type="AlphaFoldDB" id="A0AAV4T5P9"/>
<dbReference type="Proteomes" id="UP001054945">
    <property type="component" value="Unassembled WGS sequence"/>
</dbReference>
<reference evidence="2 3" key="1">
    <citation type="submission" date="2021-06" db="EMBL/GenBank/DDBJ databases">
        <title>Caerostris extrusa draft genome.</title>
        <authorList>
            <person name="Kono N."/>
            <person name="Arakawa K."/>
        </authorList>
    </citation>
    <scope>NUCLEOTIDE SEQUENCE [LARGE SCALE GENOMIC DNA]</scope>
</reference>
<name>A0AAV4T5P9_CAEEX</name>
<feature type="compositionally biased region" description="Low complexity" evidence="1">
    <location>
        <begin position="499"/>
        <end position="513"/>
    </location>
</feature>
<feature type="region of interest" description="Disordered" evidence="1">
    <location>
        <begin position="100"/>
        <end position="123"/>
    </location>
</feature>
<proteinExistence type="predicted"/>
<evidence type="ECO:0000313" key="3">
    <source>
        <dbReference type="Proteomes" id="UP001054945"/>
    </source>
</evidence>
<comment type="caution">
    <text evidence="2">The sequence shown here is derived from an EMBL/GenBank/DDBJ whole genome shotgun (WGS) entry which is preliminary data.</text>
</comment>
<feature type="region of interest" description="Disordered" evidence="1">
    <location>
        <begin position="493"/>
        <end position="513"/>
    </location>
</feature>
<gene>
    <name evidence="2" type="ORF">CEXT_167061</name>
</gene>
<evidence type="ECO:0000313" key="2">
    <source>
        <dbReference type="EMBL" id="GIY40232.1"/>
    </source>
</evidence>
<feature type="region of interest" description="Disordered" evidence="1">
    <location>
        <begin position="259"/>
        <end position="279"/>
    </location>
</feature>
<evidence type="ECO:0000256" key="1">
    <source>
        <dbReference type="SAM" id="MobiDB-lite"/>
    </source>
</evidence>
<accession>A0AAV4T5P9</accession>
<organism evidence="2 3">
    <name type="scientific">Caerostris extrusa</name>
    <name type="common">Bark spider</name>
    <name type="synonym">Caerostris bankana</name>
    <dbReference type="NCBI Taxonomy" id="172846"/>
    <lineage>
        <taxon>Eukaryota</taxon>
        <taxon>Metazoa</taxon>
        <taxon>Ecdysozoa</taxon>
        <taxon>Arthropoda</taxon>
        <taxon>Chelicerata</taxon>
        <taxon>Arachnida</taxon>
        <taxon>Araneae</taxon>
        <taxon>Araneomorphae</taxon>
        <taxon>Entelegynae</taxon>
        <taxon>Araneoidea</taxon>
        <taxon>Araneidae</taxon>
        <taxon>Caerostris</taxon>
    </lineage>
</organism>
<keyword evidence="3" id="KW-1185">Reference proteome</keyword>
<protein>
    <submittedName>
        <fullName evidence="2">Uncharacterized protein</fullName>
    </submittedName>
</protein>
<dbReference type="EMBL" id="BPLR01010581">
    <property type="protein sequence ID" value="GIY40232.1"/>
    <property type="molecule type" value="Genomic_DNA"/>
</dbReference>